<evidence type="ECO:0000313" key="7">
    <source>
        <dbReference type="EMBL" id="MFC7383471.1"/>
    </source>
</evidence>
<dbReference type="PANTHER" id="PTHR33164:SF5">
    <property type="entry name" value="ORGANIC HYDROPEROXIDE RESISTANCE TRANSCRIPTIONAL REGULATOR"/>
    <property type="match status" value="1"/>
</dbReference>
<dbReference type="PROSITE" id="PS50995">
    <property type="entry name" value="HTH_MARR_2"/>
    <property type="match status" value="1"/>
</dbReference>
<feature type="domain" description="HTH marR-type" evidence="6">
    <location>
        <begin position="19"/>
        <end position="149"/>
    </location>
</feature>
<keyword evidence="2" id="KW-0963">Cytoplasm</keyword>
<dbReference type="PANTHER" id="PTHR33164">
    <property type="entry name" value="TRANSCRIPTIONAL REGULATOR, MARR FAMILY"/>
    <property type="match status" value="1"/>
</dbReference>
<dbReference type="EMBL" id="JBHTCG010000008">
    <property type="protein sequence ID" value="MFC7383471.1"/>
    <property type="molecule type" value="Genomic_DNA"/>
</dbReference>
<keyword evidence="5" id="KW-0804">Transcription</keyword>
<dbReference type="Gene3D" id="1.10.10.10">
    <property type="entry name" value="Winged helix-like DNA-binding domain superfamily/Winged helix DNA-binding domain"/>
    <property type="match status" value="1"/>
</dbReference>
<accession>A0ABW2P1F2</accession>
<evidence type="ECO:0000256" key="1">
    <source>
        <dbReference type="ARBA" id="ARBA00004496"/>
    </source>
</evidence>
<evidence type="ECO:0000256" key="5">
    <source>
        <dbReference type="ARBA" id="ARBA00023163"/>
    </source>
</evidence>
<evidence type="ECO:0000256" key="2">
    <source>
        <dbReference type="ARBA" id="ARBA00022490"/>
    </source>
</evidence>
<dbReference type="InterPro" id="IPR036390">
    <property type="entry name" value="WH_DNA-bd_sf"/>
</dbReference>
<comment type="subcellular location">
    <subcellularLocation>
        <location evidence="1">Cytoplasm</location>
    </subcellularLocation>
</comment>
<evidence type="ECO:0000256" key="4">
    <source>
        <dbReference type="ARBA" id="ARBA00023125"/>
    </source>
</evidence>
<name>A0ABW2P1F2_9ACTN</name>
<dbReference type="SUPFAM" id="SSF46785">
    <property type="entry name" value="Winged helix' DNA-binding domain"/>
    <property type="match status" value="1"/>
</dbReference>
<dbReference type="Pfam" id="PF22381">
    <property type="entry name" value="Staph_reg_Sar_Rot"/>
    <property type="match status" value="1"/>
</dbReference>
<gene>
    <name evidence="7" type="ORF">ACFQSB_14715</name>
</gene>
<keyword evidence="3" id="KW-0805">Transcription regulation</keyword>
<dbReference type="SMART" id="SM00347">
    <property type="entry name" value="HTH_MARR"/>
    <property type="match status" value="1"/>
</dbReference>
<comment type="caution">
    <text evidence="7">The sequence shown here is derived from an EMBL/GenBank/DDBJ whole genome shotgun (WGS) entry which is preliminary data.</text>
</comment>
<evidence type="ECO:0000313" key="8">
    <source>
        <dbReference type="Proteomes" id="UP001596496"/>
    </source>
</evidence>
<protein>
    <submittedName>
        <fullName evidence="7">MarR family winged helix-turn-helix transcriptional regulator</fullName>
    </submittedName>
</protein>
<keyword evidence="4" id="KW-0238">DNA-binding</keyword>
<dbReference type="RefSeq" id="WP_380826953.1">
    <property type="nucleotide sequence ID" value="NZ_JBHTCG010000008.1"/>
</dbReference>
<dbReference type="Proteomes" id="UP001596496">
    <property type="component" value="Unassembled WGS sequence"/>
</dbReference>
<dbReference type="InterPro" id="IPR000835">
    <property type="entry name" value="HTH_MarR-typ"/>
</dbReference>
<proteinExistence type="predicted"/>
<keyword evidence="8" id="KW-1185">Reference proteome</keyword>
<organism evidence="7 8">
    <name type="scientific">Sphaerisporangium rhizosphaerae</name>
    <dbReference type="NCBI Taxonomy" id="2269375"/>
    <lineage>
        <taxon>Bacteria</taxon>
        <taxon>Bacillati</taxon>
        <taxon>Actinomycetota</taxon>
        <taxon>Actinomycetes</taxon>
        <taxon>Streptosporangiales</taxon>
        <taxon>Streptosporangiaceae</taxon>
        <taxon>Sphaerisporangium</taxon>
    </lineage>
</organism>
<evidence type="ECO:0000259" key="6">
    <source>
        <dbReference type="PROSITE" id="PS50995"/>
    </source>
</evidence>
<evidence type="ECO:0000256" key="3">
    <source>
        <dbReference type="ARBA" id="ARBA00023015"/>
    </source>
</evidence>
<dbReference type="InterPro" id="IPR055166">
    <property type="entry name" value="Transc_reg_Sar_Rot_HTH"/>
</dbReference>
<dbReference type="InterPro" id="IPR036388">
    <property type="entry name" value="WH-like_DNA-bd_sf"/>
</dbReference>
<sequence>MTPGTPGPAPADTAPGALSELLCFDLYAASRSLTAVYRPLLEPLGLTYPQYLVMVVLWQHDGSTIRDIVEQLQLDYNTVSPLLKRLESRGLLTRRRRADDERTVELALTGEGRALGAAVRHIPAAIGEAVGIDAATIAVLQRTLRQVTASASAYAAREA</sequence>
<dbReference type="InterPro" id="IPR039422">
    <property type="entry name" value="MarR/SlyA-like"/>
</dbReference>
<reference evidence="8" key="1">
    <citation type="journal article" date="2019" name="Int. J. Syst. Evol. Microbiol.">
        <title>The Global Catalogue of Microorganisms (GCM) 10K type strain sequencing project: providing services to taxonomists for standard genome sequencing and annotation.</title>
        <authorList>
            <consortium name="The Broad Institute Genomics Platform"/>
            <consortium name="The Broad Institute Genome Sequencing Center for Infectious Disease"/>
            <person name="Wu L."/>
            <person name="Ma J."/>
        </authorList>
    </citation>
    <scope>NUCLEOTIDE SEQUENCE [LARGE SCALE GENOMIC DNA]</scope>
    <source>
        <strain evidence="8">CECT 7649</strain>
    </source>
</reference>